<sequence>MMLADVLYSGSTGAVFGMALTASRVHLPSVIINQFELTDSRMMQVFAVAMGSSAAAMFALERLGVINRPVRPQSSLGRFSSYDGNFIGGALVGVGMALTGACPGTVLIQLAQGFSSAKNTAIGALLGAGTYVRFKHVLKKESPNQNKTASPSPRTISDVSKIPETVLYLLLAGGVAGFLFLTSAKGHHAVSPVAGGLLLGAAQGASLLLTAAPIGVSTMYEQLSQYILTALGNERVGKPKLPPKSIIFALGMVAGSIALTNHIPLGHFPGVEVQMPFWQALAGGYVMGFGARLAGGCTSGHGLSGLSALSFSSLVTVASMFGAAILTRQLM</sequence>
<evidence type="ECO:0000313" key="9">
    <source>
        <dbReference type="EMBL" id="KAK0323650.1"/>
    </source>
</evidence>
<evidence type="ECO:0000256" key="6">
    <source>
        <dbReference type="ARBA" id="ARBA00022989"/>
    </source>
</evidence>
<feature type="transmembrane region" description="Helical" evidence="8">
    <location>
        <begin position="45"/>
        <end position="66"/>
    </location>
</feature>
<name>A0AAN6FT55_9PEZI</name>
<keyword evidence="7 8" id="KW-0472">Membrane</keyword>
<keyword evidence="2" id="KW-0813">Transport</keyword>
<evidence type="ECO:0000313" key="10">
    <source>
        <dbReference type="Proteomes" id="UP001168146"/>
    </source>
</evidence>
<feature type="transmembrane region" description="Helical" evidence="8">
    <location>
        <begin position="306"/>
        <end position="326"/>
    </location>
</feature>
<keyword evidence="6 8" id="KW-1133">Transmembrane helix</keyword>
<keyword evidence="5 8" id="KW-0812">Transmembrane</keyword>
<feature type="transmembrane region" description="Helical" evidence="8">
    <location>
        <begin position="166"/>
        <end position="184"/>
    </location>
</feature>
<evidence type="ECO:0000256" key="3">
    <source>
        <dbReference type="ARBA" id="ARBA00022475"/>
    </source>
</evidence>
<dbReference type="PANTHER" id="PTHR30574:SF1">
    <property type="entry name" value="SULPHUR TRANSPORT DOMAIN-CONTAINING PROTEIN"/>
    <property type="match status" value="1"/>
</dbReference>
<proteinExistence type="predicted"/>
<protein>
    <recommendedName>
        <fullName evidence="11">Sulphur transport domain-containing protein</fullName>
    </recommendedName>
</protein>
<keyword evidence="4" id="KW-0997">Cell inner membrane</keyword>
<evidence type="ECO:0000256" key="1">
    <source>
        <dbReference type="ARBA" id="ARBA00004429"/>
    </source>
</evidence>
<feature type="transmembrane region" description="Helical" evidence="8">
    <location>
        <begin position="277"/>
        <end position="294"/>
    </location>
</feature>
<evidence type="ECO:0008006" key="11">
    <source>
        <dbReference type="Google" id="ProtNLM"/>
    </source>
</evidence>
<evidence type="ECO:0000256" key="4">
    <source>
        <dbReference type="ARBA" id="ARBA00022519"/>
    </source>
</evidence>
<dbReference type="Proteomes" id="UP001168146">
    <property type="component" value="Unassembled WGS sequence"/>
</dbReference>
<feature type="transmembrane region" description="Helical" evidence="8">
    <location>
        <begin position="196"/>
        <end position="216"/>
    </location>
</feature>
<dbReference type="Pfam" id="PF04143">
    <property type="entry name" value="Sulf_transp"/>
    <property type="match status" value="1"/>
</dbReference>
<feature type="transmembrane region" description="Helical" evidence="8">
    <location>
        <begin position="86"/>
        <end position="108"/>
    </location>
</feature>
<evidence type="ECO:0000256" key="7">
    <source>
        <dbReference type="ARBA" id="ARBA00023136"/>
    </source>
</evidence>
<comment type="subcellular location">
    <subcellularLocation>
        <location evidence="1">Cell inner membrane</location>
        <topology evidence="1">Multi-pass membrane protein</topology>
    </subcellularLocation>
</comment>
<dbReference type="EMBL" id="JASUXU010000012">
    <property type="protein sequence ID" value="KAK0323650.1"/>
    <property type="molecule type" value="Genomic_DNA"/>
</dbReference>
<dbReference type="AlphaFoldDB" id="A0AAN6FT55"/>
<feature type="transmembrane region" description="Helical" evidence="8">
    <location>
        <begin position="245"/>
        <end position="265"/>
    </location>
</feature>
<comment type="caution">
    <text evidence="9">The sequence shown here is derived from an EMBL/GenBank/DDBJ whole genome shotgun (WGS) entry which is preliminary data.</text>
</comment>
<dbReference type="PANTHER" id="PTHR30574">
    <property type="entry name" value="INNER MEMBRANE PROTEIN YEDE"/>
    <property type="match status" value="1"/>
</dbReference>
<accession>A0AAN6FT55</accession>
<dbReference type="GO" id="GO:0005886">
    <property type="term" value="C:plasma membrane"/>
    <property type="evidence" value="ECO:0007669"/>
    <property type="project" value="UniProtKB-SubCell"/>
</dbReference>
<evidence type="ECO:0000256" key="5">
    <source>
        <dbReference type="ARBA" id="ARBA00022692"/>
    </source>
</evidence>
<keyword evidence="3" id="KW-1003">Cell membrane</keyword>
<gene>
    <name evidence="9" type="ORF">LTR82_005397</name>
</gene>
<evidence type="ECO:0000256" key="2">
    <source>
        <dbReference type="ARBA" id="ARBA00022448"/>
    </source>
</evidence>
<feature type="transmembrane region" description="Helical" evidence="8">
    <location>
        <begin position="6"/>
        <end position="25"/>
    </location>
</feature>
<organism evidence="9 10">
    <name type="scientific">Friedmanniomyces endolithicus</name>
    <dbReference type="NCBI Taxonomy" id="329885"/>
    <lineage>
        <taxon>Eukaryota</taxon>
        <taxon>Fungi</taxon>
        <taxon>Dikarya</taxon>
        <taxon>Ascomycota</taxon>
        <taxon>Pezizomycotina</taxon>
        <taxon>Dothideomycetes</taxon>
        <taxon>Dothideomycetidae</taxon>
        <taxon>Mycosphaerellales</taxon>
        <taxon>Teratosphaeriaceae</taxon>
        <taxon>Friedmanniomyces</taxon>
    </lineage>
</organism>
<dbReference type="InterPro" id="IPR007272">
    <property type="entry name" value="Sulf_transp_TsuA/YedE"/>
</dbReference>
<reference evidence="9" key="1">
    <citation type="submission" date="2021-12" db="EMBL/GenBank/DDBJ databases">
        <title>Black yeast isolated from Biological Soil Crust.</title>
        <authorList>
            <person name="Kurbessoian T."/>
        </authorList>
    </citation>
    <scope>NUCLEOTIDE SEQUENCE</scope>
    <source>
        <strain evidence="9">CCFEE 5208</strain>
    </source>
</reference>
<evidence type="ECO:0000256" key="8">
    <source>
        <dbReference type="SAM" id="Phobius"/>
    </source>
</evidence>